<dbReference type="Gene3D" id="1.10.4020.10">
    <property type="entry name" value="DNA breaking-rejoining enzymes"/>
    <property type="match status" value="1"/>
</dbReference>
<sequence length="775" mass="86417">MDALEKLTAIGLQLGFSGAELNKWIEAQQAKLRDERAEERDAAKEADERQREILQLKLKLQEGAKNMPVAATDALPAPSTSSPINPQKLLPLFDEKRDDLHAYLQRFERVATGQDWPQEKWGLAVSMCLTGDALTVIGRMTAADSLDYQKVKKALLQRFQFTAQGYQEKFRKARAADGETGRQFAARVTSYFDHWIDMANVPKTFDGLRDHVIAEQFLRSCHPKLVVFLKERECKSLDELASFTDRFLEAQNLPNLGKSPEGVKDSGAKPTETSRKPQLKCILCHRLGHLAPDCRTPPKQMLKCKLCGKMGHAAETCQNQHGDNKPSSSCACTESEPTRARPRKPSKRPGGKVPCLRRHDDENLQDAVRFLVDGMPVVEGLLLEREVRVLLDTGCNTAIVRRELVPDVCLTGKKISVALLDGSTSHLPEAVVQVNTPYFTGMLKVACMDQPLYDLVLGNLPGVRGPYDPDSDWKQAARTQVDELPVEAHTTKSPGNSSVSSSVVKAKSKQQGQDTIKPLYVSTSLLPDVTRAQLVEEQRKDPTLKAIFAKINREFKSGKGHSYKIIEDKGLFYRHYRLANGRTFKQVVTPKAFRQGILDIAHGSIMAGHQGIKRTTDRVLEEFYWPDLNGDVKRFVKSCDKCQRTTPKGKVGVAPLGNMPLIRAPFERVAVDGIGPFSTRSDHGNVLNRTYFSTDVKLSPNLTAEQVRSLQTLFPEYAGIFPDLPGKTALVECSLRLTSETPVHVARHPQSLAKQYRKKKVQDMAFSCSKFLLGH</sequence>
<evidence type="ECO:0000313" key="4">
    <source>
        <dbReference type="EMBL" id="JAP82396.1"/>
    </source>
</evidence>
<dbReference type="InterPro" id="IPR038269">
    <property type="entry name" value="SCAN_sf"/>
</dbReference>
<dbReference type="GO" id="GO:0003964">
    <property type="term" value="F:RNA-directed DNA polymerase activity"/>
    <property type="evidence" value="ECO:0007669"/>
    <property type="project" value="UniProtKB-KW"/>
</dbReference>
<organism evidence="4">
    <name type="scientific">Rhipicephalus appendiculatus</name>
    <name type="common">Brown ear tick</name>
    <dbReference type="NCBI Taxonomy" id="34631"/>
    <lineage>
        <taxon>Eukaryota</taxon>
        <taxon>Metazoa</taxon>
        <taxon>Ecdysozoa</taxon>
        <taxon>Arthropoda</taxon>
        <taxon>Chelicerata</taxon>
        <taxon>Arachnida</taxon>
        <taxon>Acari</taxon>
        <taxon>Parasitiformes</taxon>
        <taxon>Ixodida</taxon>
        <taxon>Ixodoidea</taxon>
        <taxon>Ixodidae</taxon>
        <taxon>Rhipicephalinae</taxon>
        <taxon>Rhipicephalus</taxon>
        <taxon>Rhipicephalus</taxon>
    </lineage>
</organism>
<evidence type="ECO:0000256" key="2">
    <source>
        <dbReference type="SAM" id="MobiDB-lite"/>
    </source>
</evidence>
<dbReference type="PANTHER" id="PTHR46888">
    <property type="entry name" value="ZINC KNUCKLE DOMAINCONTAINING PROTEIN-RELATED"/>
    <property type="match status" value="1"/>
</dbReference>
<dbReference type="SMART" id="SM00343">
    <property type="entry name" value="ZnF_C2HC"/>
    <property type="match status" value="2"/>
</dbReference>
<feature type="domain" description="CCHC-type" evidence="3">
    <location>
        <begin position="280"/>
        <end position="296"/>
    </location>
</feature>
<feature type="region of interest" description="Disordered" evidence="2">
    <location>
        <begin position="319"/>
        <end position="358"/>
    </location>
</feature>
<dbReference type="GO" id="GO:0008270">
    <property type="term" value="F:zinc ion binding"/>
    <property type="evidence" value="ECO:0007669"/>
    <property type="project" value="InterPro"/>
</dbReference>
<dbReference type="Gene3D" id="4.10.60.10">
    <property type="entry name" value="Zinc finger, CCHC-type"/>
    <property type="match status" value="1"/>
</dbReference>
<evidence type="ECO:0000256" key="1">
    <source>
        <dbReference type="SAM" id="Coils"/>
    </source>
</evidence>
<name>A0A131YW51_RHIAP</name>
<dbReference type="InterPro" id="IPR001878">
    <property type="entry name" value="Znf_CCHC"/>
</dbReference>
<dbReference type="SUPFAM" id="SSF57756">
    <property type="entry name" value="Retrovirus zinc finger-like domains"/>
    <property type="match status" value="1"/>
</dbReference>
<dbReference type="Pfam" id="PF17921">
    <property type="entry name" value="Integrase_H2C2"/>
    <property type="match status" value="1"/>
</dbReference>
<feature type="compositionally biased region" description="Basic residues" evidence="2">
    <location>
        <begin position="340"/>
        <end position="350"/>
    </location>
</feature>
<proteinExistence type="predicted"/>
<dbReference type="EMBL" id="GEDV01006161">
    <property type="protein sequence ID" value="JAP82396.1"/>
    <property type="molecule type" value="Transcribed_RNA"/>
</dbReference>
<feature type="domain" description="CCHC-type" evidence="3">
    <location>
        <begin position="303"/>
        <end position="319"/>
    </location>
</feature>
<feature type="region of interest" description="Disordered" evidence="2">
    <location>
        <begin position="254"/>
        <end position="274"/>
    </location>
</feature>
<feature type="region of interest" description="Disordered" evidence="2">
    <location>
        <begin position="484"/>
        <end position="510"/>
    </location>
</feature>
<feature type="compositionally biased region" description="Basic and acidic residues" evidence="2">
    <location>
        <begin position="261"/>
        <end position="274"/>
    </location>
</feature>
<feature type="compositionally biased region" description="Polar residues" evidence="2">
    <location>
        <begin position="319"/>
        <end position="332"/>
    </location>
</feature>
<dbReference type="SUPFAM" id="SSF47353">
    <property type="entry name" value="Retrovirus capsid dimerization domain-like"/>
    <property type="match status" value="1"/>
</dbReference>
<dbReference type="Gene3D" id="1.10.340.70">
    <property type="match status" value="1"/>
</dbReference>
<keyword evidence="4" id="KW-0548">Nucleotidyltransferase</keyword>
<reference evidence="4" key="1">
    <citation type="journal article" date="2016" name="Ticks Tick Borne Dis.">
        <title>De novo assembly and annotation of the salivary gland transcriptome of Rhipicephalus appendiculatus male and female ticks during blood feeding.</title>
        <authorList>
            <person name="de Castro M.H."/>
            <person name="de Klerk D."/>
            <person name="Pienaar R."/>
            <person name="Latif A.A."/>
            <person name="Rees D.J."/>
            <person name="Mans B.J."/>
        </authorList>
    </citation>
    <scope>NUCLEOTIDE SEQUENCE</scope>
    <source>
        <tissue evidence="4">Salivary glands</tissue>
    </source>
</reference>
<dbReference type="InterPro" id="IPR036875">
    <property type="entry name" value="Znf_CCHC_sf"/>
</dbReference>
<accession>A0A131YW51</accession>
<keyword evidence="4" id="KW-0695">RNA-directed DNA polymerase</keyword>
<protein>
    <submittedName>
        <fullName evidence="4">Reverse transcriptase</fullName>
    </submittedName>
</protein>
<evidence type="ECO:0000259" key="3">
    <source>
        <dbReference type="SMART" id="SM00343"/>
    </source>
</evidence>
<keyword evidence="1" id="KW-0175">Coiled coil</keyword>
<feature type="coiled-coil region" evidence="1">
    <location>
        <begin position="25"/>
        <end position="52"/>
    </location>
</feature>
<dbReference type="GO" id="GO:0003676">
    <property type="term" value="F:nucleic acid binding"/>
    <property type="evidence" value="ECO:0007669"/>
    <property type="project" value="InterPro"/>
</dbReference>
<dbReference type="PANTHER" id="PTHR46888:SF1">
    <property type="entry name" value="RIBONUCLEASE H"/>
    <property type="match status" value="1"/>
</dbReference>
<keyword evidence="4" id="KW-0808">Transferase</keyword>
<dbReference type="InterPro" id="IPR041588">
    <property type="entry name" value="Integrase_H2C2"/>
</dbReference>
<dbReference type="FunFam" id="1.10.340.70:FF:000001">
    <property type="entry name" value="Retrovirus-related Pol polyprotein from transposon gypsy-like Protein"/>
    <property type="match status" value="1"/>
</dbReference>
<dbReference type="AlphaFoldDB" id="A0A131YW51"/>